<dbReference type="EMBL" id="CZKA01000015">
    <property type="protein sequence ID" value="CUR54902.1"/>
    <property type="molecule type" value="Genomic_DNA"/>
</dbReference>
<name>A0A2P2C2F6_9ZZZZ</name>
<evidence type="ECO:0000256" key="1">
    <source>
        <dbReference type="ARBA" id="ARBA00022801"/>
    </source>
</evidence>
<reference evidence="2" key="1">
    <citation type="submission" date="2015-08" db="EMBL/GenBank/DDBJ databases">
        <authorList>
            <person name="Babu N.S."/>
            <person name="Beckwith C.J."/>
            <person name="Beseler K.G."/>
            <person name="Brison A."/>
            <person name="Carone J.V."/>
            <person name="Caskin T.P."/>
            <person name="Diamond M."/>
            <person name="Durham M.E."/>
            <person name="Foxe J.M."/>
            <person name="Go M."/>
            <person name="Henderson B.A."/>
            <person name="Jones I.B."/>
            <person name="McGettigan J.A."/>
            <person name="Micheletti S.J."/>
            <person name="Nasrallah M.E."/>
            <person name="Ortiz D."/>
            <person name="Piller C.R."/>
            <person name="Privatt S.R."/>
            <person name="Schneider S.L."/>
            <person name="Sharp S."/>
            <person name="Smith T.C."/>
            <person name="Stanton J.D."/>
            <person name="Ullery H.E."/>
            <person name="Wilson R.J."/>
            <person name="Serrano M.G."/>
            <person name="Buck G."/>
            <person name="Lee V."/>
            <person name="Wang Y."/>
            <person name="Carvalho R."/>
            <person name="Voegtly L."/>
            <person name="Shi R."/>
            <person name="Duckworth R."/>
            <person name="Johnson A."/>
            <person name="Loviza R."/>
            <person name="Walstead R."/>
            <person name="Shah Z."/>
            <person name="Kiflezghi M."/>
            <person name="Wade K."/>
            <person name="Ball S.L."/>
            <person name="Bradley K.W."/>
            <person name="Asai D.J."/>
            <person name="Bowman C.A."/>
            <person name="Russell D.A."/>
            <person name="Pope W.H."/>
            <person name="Jacobs-Sera D."/>
            <person name="Hendrix R.W."/>
            <person name="Hatfull G.F."/>
        </authorList>
    </citation>
    <scope>NUCLEOTIDE SEQUENCE</scope>
</reference>
<gene>
    <name evidence="2" type="ORF">NOCA2220093</name>
</gene>
<dbReference type="SMART" id="SM00855">
    <property type="entry name" value="PGAM"/>
    <property type="match status" value="1"/>
</dbReference>
<dbReference type="EC" id="5.4.2.-" evidence="2"/>
<accession>A0A2P2C2F6</accession>
<dbReference type="CDD" id="cd07067">
    <property type="entry name" value="HP_PGM_like"/>
    <property type="match status" value="1"/>
</dbReference>
<dbReference type="InterPro" id="IPR051021">
    <property type="entry name" value="Mito_Ser/Thr_phosphatase"/>
</dbReference>
<dbReference type="AlphaFoldDB" id="A0A2P2C2F6"/>
<dbReference type="Pfam" id="PF00300">
    <property type="entry name" value="His_Phos_1"/>
    <property type="match status" value="1"/>
</dbReference>
<dbReference type="GO" id="GO:0016787">
    <property type="term" value="F:hydrolase activity"/>
    <property type="evidence" value="ECO:0007669"/>
    <property type="project" value="UniProtKB-KW"/>
</dbReference>
<sequence>MIVLVRHGQASWGTDDYDVLSPLGEAQAAVVGAELAGLSPALVVHGLLRRQRQTAEAAMASAGWDCPVRVDPAWDEVDMDALLEVTPRPFEGEPDARQFQQWYEHATLRWAGAEHEYAESYAAFQARVLDGLRSLVGERNAVVFTSGGPIAVVTANLLDGGVTSYVRLAPVVVNTSITRVLTGRRGPTLLTFNDHGHLAQDQLTYR</sequence>
<dbReference type="Gene3D" id="3.40.50.1240">
    <property type="entry name" value="Phosphoglycerate mutase-like"/>
    <property type="match status" value="1"/>
</dbReference>
<dbReference type="SUPFAM" id="SSF53254">
    <property type="entry name" value="Phosphoglycerate mutase-like"/>
    <property type="match status" value="1"/>
</dbReference>
<dbReference type="InterPro" id="IPR029033">
    <property type="entry name" value="His_PPase_superfam"/>
</dbReference>
<organism evidence="2">
    <name type="scientific">metagenome</name>
    <dbReference type="NCBI Taxonomy" id="256318"/>
    <lineage>
        <taxon>unclassified sequences</taxon>
        <taxon>metagenomes</taxon>
    </lineage>
</organism>
<dbReference type="PANTHER" id="PTHR20935">
    <property type="entry name" value="PHOSPHOGLYCERATE MUTASE-RELATED"/>
    <property type="match status" value="1"/>
</dbReference>
<dbReference type="GO" id="GO:0016853">
    <property type="term" value="F:isomerase activity"/>
    <property type="evidence" value="ECO:0007669"/>
    <property type="project" value="UniProtKB-KW"/>
</dbReference>
<keyword evidence="2" id="KW-0413">Isomerase</keyword>
<proteinExistence type="predicted"/>
<evidence type="ECO:0000313" key="2">
    <source>
        <dbReference type="EMBL" id="CUR54902.1"/>
    </source>
</evidence>
<dbReference type="InterPro" id="IPR013078">
    <property type="entry name" value="His_Pase_superF_clade-1"/>
</dbReference>
<protein>
    <submittedName>
        <fullName evidence="2">Putative Phosphoglycerate mutase-like protein</fullName>
        <ecNumber evidence="2">5.4.2.-</ecNumber>
    </submittedName>
</protein>
<keyword evidence="1" id="KW-0378">Hydrolase</keyword>
<dbReference type="PANTHER" id="PTHR20935:SF0">
    <property type="entry name" value="SERINE_THREONINE-PROTEIN PHOSPHATASE PGAM5, MITOCHONDRIAL"/>
    <property type="match status" value="1"/>
</dbReference>